<dbReference type="Proteomes" id="UP000566663">
    <property type="component" value="Unassembled WGS sequence"/>
</dbReference>
<name>A0A7W8HXS9_9CAUL</name>
<comment type="caution">
    <text evidence="2">The sequence shown here is derived from an EMBL/GenBank/DDBJ whole genome shotgun (WGS) entry which is preliminary data.</text>
</comment>
<evidence type="ECO:0000256" key="1">
    <source>
        <dbReference type="SAM" id="Phobius"/>
    </source>
</evidence>
<feature type="transmembrane region" description="Helical" evidence="1">
    <location>
        <begin position="78"/>
        <end position="98"/>
    </location>
</feature>
<keyword evidence="1" id="KW-0472">Membrane</keyword>
<protein>
    <submittedName>
        <fullName evidence="2">Uncharacterized protein</fullName>
    </submittedName>
</protein>
<accession>A0A7W8HXS9</accession>
<organism evidence="2 3">
    <name type="scientific">Brevundimonas basaltis</name>
    <dbReference type="NCBI Taxonomy" id="472166"/>
    <lineage>
        <taxon>Bacteria</taxon>
        <taxon>Pseudomonadati</taxon>
        <taxon>Pseudomonadota</taxon>
        <taxon>Alphaproteobacteria</taxon>
        <taxon>Caulobacterales</taxon>
        <taxon>Caulobacteraceae</taxon>
        <taxon>Brevundimonas</taxon>
    </lineage>
</organism>
<feature type="transmembrane region" description="Helical" evidence="1">
    <location>
        <begin position="29"/>
        <end position="48"/>
    </location>
</feature>
<feature type="transmembrane region" description="Helical" evidence="1">
    <location>
        <begin position="105"/>
        <end position="127"/>
    </location>
</feature>
<sequence>MSLFGLIAHVLGWVAFALAGWKGGQTERLGAAVLVCDYLLTIGVARLPIAAPHRAAMLAPLLTALALIWMSFRLDRWWLLVAAAAVCLCGLVTLLEILRPDVSLYAALSAQLGLWAVTYLALIAGVAERWLAAERPASRWWKFPLPSRSAS</sequence>
<dbReference type="AlphaFoldDB" id="A0A7W8HXS9"/>
<keyword evidence="1" id="KW-0812">Transmembrane</keyword>
<gene>
    <name evidence="2" type="ORF">HNQ67_001405</name>
</gene>
<keyword evidence="3" id="KW-1185">Reference proteome</keyword>
<dbReference type="RefSeq" id="WP_183253722.1">
    <property type="nucleotide sequence ID" value="NZ_BAAAFF010000005.1"/>
</dbReference>
<dbReference type="EMBL" id="JACHFZ010000002">
    <property type="protein sequence ID" value="MBB5291891.1"/>
    <property type="molecule type" value="Genomic_DNA"/>
</dbReference>
<evidence type="ECO:0000313" key="2">
    <source>
        <dbReference type="EMBL" id="MBB5291891.1"/>
    </source>
</evidence>
<evidence type="ECO:0000313" key="3">
    <source>
        <dbReference type="Proteomes" id="UP000566663"/>
    </source>
</evidence>
<feature type="transmembrane region" description="Helical" evidence="1">
    <location>
        <begin position="55"/>
        <end position="72"/>
    </location>
</feature>
<reference evidence="2 3" key="1">
    <citation type="submission" date="2020-08" db="EMBL/GenBank/DDBJ databases">
        <title>Genomic Encyclopedia of Type Strains, Phase IV (KMG-IV): sequencing the most valuable type-strain genomes for metagenomic binning, comparative biology and taxonomic classification.</title>
        <authorList>
            <person name="Goeker M."/>
        </authorList>
    </citation>
    <scope>NUCLEOTIDE SEQUENCE [LARGE SCALE GENOMIC DNA]</scope>
    <source>
        <strain evidence="2 3">DSM 25335</strain>
    </source>
</reference>
<proteinExistence type="predicted"/>
<keyword evidence="1" id="KW-1133">Transmembrane helix</keyword>